<comment type="caution">
    <text evidence="4">The sequence shown here is derived from an EMBL/GenBank/DDBJ whole genome shotgun (WGS) entry which is preliminary data.</text>
</comment>
<reference evidence="4" key="2">
    <citation type="submission" date="2020-09" db="EMBL/GenBank/DDBJ databases">
        <authorList>
            <person name="Sun Q."/>
            <person name="Zhou Y."/>
        </authorList>
    </citation>
    <scope>NUCLEOTIDE SEQUENCE</scope>
    <source>
        <strain evidence="4">CGMCC 1.15725</strain>
    </source>
</reference>
<dbReference type="EC" id="5.4.99.5" evidence="1"/>
<dbReference type="GO" id="GO:0004106">
    <property type="term" value="F:chorismate mutase activity"/>
    <property type="evidence" value="ECO:0007669"/>
    <property type="project" value="UniProtKB-EC"/>
</dbReference>
<evidence type="ECO:0000313" key="4">
    <source>
        <dbReference type="EMBL" id="GGF29314.1"/>
    </source>
</evidence>
<sequence length="94" mass="10640">MAADLTELRRLIDDIDDRLLDLLAERIAVAERVADYKRATGIPVRLPDRIEAVKARCAERGAARGLDPVYVRDLWGRIIEETCRLEERLIGTPA</sequence>
<dbReference type="PROSITE" id="PS51168">
    <property type="entry name" value="CHORISMATE_MUT_2"/>
    <property type="match status" value="1"/>
</dbReference>
<keyword evidence="5" id="KW-1185">Reference proteome</keyword>
<dbReference type="InterPro" id="IPR036979">
    <property type="entry name" value="CM_dom_sf"/>
</dbReference>
<reference evidence="4" key="1">
    <citation type="journal article" date="2014" name="Int. J. Syst. Evol. Microbiol.">
        <title>Complete genome sequence of Corynebacterium casei LMG S-19264T (=DSM 44701T), isolated from a smear-ripened cheese.</title>
        <authorList>
            <consortium name="US DOE Joint Genome Institute (JGI-PGF)"/>
            <person name="Walter F."/>
            <person name="Albersmeier A."/>
            <person name="Kalinowski J."/>
            <person name="Ruckert C."/>
        </authorList>
    </citation>
    <scope>NUCLEOTIDE SEQUENCE</scope>
    <source>
        <strain evidence="4">CGMCC 1.15725</strain>
    </source>
</reference>
<evidence type="ECO:0000259" key="3">
    <source>
        <dbReference type="PROSITE" id="PS51168"/>
    </source>
</evidence>
<dbReference type="InterPro" id="IPR002701">
    <property type="entry name" value="CM_II_prokaryot"/>
</dbReference>
<proteinExistence type="predicted"/>
<dbReference type="Pfam" id="PF01817">
    <property type="entry name" value="CM_2"/>
    <property type="match status" value="1"/>
</dbReference>
<organism evidence="4 5">
    <name type="scientific">Aliidongia dinghuensis</name>
    <dbReference type="NCBI Taxonomy" id="1867774"/>
    <lineage>
        <taxon>Bacteria</taxon>
        <taxon>Pseudomonadati</taxon>
        <taxon>Pseudomonadota</taxon>
        <taxon>Alphaproteobacteria</taxon>
        <taxon>Rhodospirillales</taxon>
        <taxon>Dongiaceae</taxon>
        <taxon>Aliidongia</taxon>
    </lineage>
</organism>
<evidence type="ECO:0000256" key="1">
    <source>
        <dbReference type="ARBA" id="ARBA00012404"/>
    </source>
</evidence>
<dbReference type="SMART" id="SM00830">
    <property type="entry name" value="CM_2"/>
    <property type="match status" value="1"/>
</dbReference>
<dbReference type="InterPro" id="IPR051331">
    <property type="entry name" value="Chorismate_mutase-related"/>
</dbReference>
<dbReference type="SUPFAM" id="SSF48600">
    <property type="entry name" value="Chorismate mutase II"/>
    <property type="match status" value="1"/>
</dbReference>
<feature type="domain" description="Chorismate mutase" evidence="3">
    <location>
        <begin position="1"/>
        <end position="90"/>
    </location>
</feature>
<dbReference type="Gene3D" id="1.20.59.10">
    <property type="entry name" value="Chorismate mutase"/>
    <property type="match status" value="1"/>
</dbReference>
<evidence type="ECO:0000256" key="2">
    <source>
        <dbReference type="ARBA" id="ARBA00023235"/>
    </source>
</evidence>
<dbReference type="InterPro" id="IPR036263">
    <property type="entry name" value="Chorismate_II_sf"/>
</dbReference>
<dbReference type="RefSeq" id="WP_189048861.1">
    <property type="nucleotide sequence ID" value="NZ_BMJQ01000010.1"/>
</dbReference>
<dbReference type="PANTHER" id="PTHR38041:SF1">
    <property type="entry name" value="CHORISMATE MUTASE"/>
    <property type="match status" value="1"/>
</dbReference>
<accession>A0A8J2YXD3</accession>
<evidence type="ECO:0000313" key="5">
    <source>
        <dbReference type="Proteomes" id="UP000646365"/>
    </source>
</evidence>
<name>A0A8J2YXD3_9PROT</name>
<dbReference type="AlphaFoldDB" id="A0A8J2YXD3"/>
<dbReference type="GO" id="GO:0009697">
    <property type="term" value="P:salicylic acid biosynthetic process"/>
    <property type="evidence" value="ECO:0007669"/>
    <property type="project" value="TreeGrafter"/>
</dbReference>
<gene>
    <name evidence="4" type="ORF">GCM10011611_39210</name>
</gene>
<dbReference type="EMBL" id="BMJQ01000010">
    <property type="protein sequence ID" value="GGF29314.1"/>
    <property type="molecule type" value="Genomic_DNA"/>
</dbReference>
<keyword evidence="2" id="KW-0413">Isomerase</keyword>
<dbReference type="GO" id="GO:0046417">
    <property type="term" value="P:chorismate metabolic process"/>
    <property type="evidence" value="ECO:0007669"/>
    <property type="project" value="InterPro"/>
</dbReference>
<dbReference type="Proteomes" id="UP000646365">
    <property type="component" value="Unassembled WGS sequence"/>
</dbReference>
<dbReference type="PANTHER" id="PTHR38041">
    <property type="entry name" value="CHORISMATE MUTASE"/>
    <property type="match status" value="1"/>
</dbReference>
<protein>
    <recommendedName>
        <fullName evidence="1">chorismate mutase</fullName>
        <ecNumber evidence="1">5.4.99.5</ecNumber>
    </recommendedName>
</protein>